<dbReference type="EMBL" id="VUJX02000007">
    <property type="protein sequence ID" value="KAL0934456.1"/>
    <property type="molecule type" value="Genomic_DNA"/>
</dbReference>
<organism evidence="1 2">
    <name type="scientific">Colletotrichum truncatum</name>
    <name type="common">Anthracnose fungus</name>
    <name type="synonym">Colletotrichum capsici</name>
    <dbReference type="NCBI Taxonomy" id="5467"/>
    <lineage>
        <taxon>Eukaryota</taxon>
        <taxon>Fungi</taxon>
        <taxon>Dikarya</taxon>
        <taxon>Ascomycota</taxon>
        <taxon>Pezizomycotina</taxon>
        <taxon>Sordariomycetes</taxon>
        <taxon>Hypocreomycetidae</taxon>
        <taxon>Glomerellales</taxon>
        <taxon>Glomerellaceae</taxon>
        <taxon>Colletotrichum</taxon>
        <taxon>Colletotrichum truncatum species complex</taxon>
    </lineage>
</organism>
<accession>A0ACC3YR94</accession>
<sequence>MNSIKQIFSKIKLKPSAESEVNRKPEINRDVFVDFRPSDVENPRNWSPARKWFLAGSFVAGPAVTAPGVISDLWDIVDRGNAMAIFSCAAWIGPAAGSVISGFLQLKLNWRWGMYVCLWLGAFSILPLLMVPETHGSTVLAHKAKRARHQGYRHDGHNIQSESEASRPKLLQIYKISLTRPWVLLFDPISFFCCLYSAVIFTLQFMLFTIYPIVFQDMRGWNPGVSQIPILGQAVGGVMGVFIIFADTKRRRQKANSGKALLPEDRMILAMIGGVGFPIFMFWLSWSAQYNSVHWIVPTIGGTLLATCLMLIFFANLNYIVDAYADYAASVNAANTIARCSSSAAAPLFTRQMFSALGIGGGGSLIAGVAALLAITPFLFHRYGHVIRSKSKYALA</sequence>
<dbReference type="Proteomes" id="UP000805649">
    <property type="component" value="Unassembled WGS sequence"/>
</dbReference>
<keyword evidence="2" id="KW-1185">Reference proteome</keyword>
<gene>
    <name evidence="1" type="ORF">CTRU02_211255</name>
</gene>
<reference evidence="1 2" key="1">
    <citation type="journal article" date="2020" name="Phytopathology">
        <title>Genome Sequence Resources of Colletotrichum truncatum, C. plurivorum, C. musicola, and C. sojae: Four Species Pathogenic to Soybean (Glycine max).</title>
        <authorList>
            <person name="Rogerio F."/>
            <person name="Boufleur T.R."/>
            <person name="Ciampi-Guillardi M."/>
            <person name="Sukno S.A."/>
            <person name="Thon M.R."/>
            <person name="Massola Junior N.S."/>
            <person name="Baroncelli R."/>
        </authorList>
    </citation>
    <scope>NUCLEOTIDE SEQUENCE [LARGE SCALE GENOMIC DNA]</scope>
    <source>
        <strain evidence="1 2">CMES1059</strain>
    </source>
</reference>
<evidence type="ECO:0000313" key="2">
    <source>
        <dbReference type="Proteomes" id="UP000805649"/>
    </source>
</evidence>
<protein>
    <submittedName>
        <fullName evidence="1">Major facilitator superfamily transporter</fullName>
    </submittedName>
</protein>
<evidence type="ECO:0000313" key="1">
    <source>
        <dbReference type="EMBL" id="KAL0934456.1"/>
    </source>
</evidence>
<comment type="caution">
    <text evidence="1">The sequence shown here is derived from an EMBL/GenBank/DDBJ whole genome shotgun (WGS) entry which is preliminary data.</text>
</comment>
<name>A0ACC3YR94_COLTU</name>
<proteinExistence type="predicted"/>